<sequence>MKKFIICLLLISFLSCNEKETVLKKDTTPSLSFLGVEMYDGLSPYAFFYSIDFDKGNIIRYMINIEFIHLLPPKDYEGNFNKRLYDKDSLGGEFSLKIVPEKERKTKIVKLLNEEKERLLKIILSFDRDDLKSSFTLDVEPINLFICKYHLIYEDGKIIDVEREFNLRDKHLELNEEINNLFLSLSR</sequence>
<evidence type="ECO:0000313" key="1">
    <source>
        <dbReference type="EMBL" id="UOX34745.1"/>
    </source>
</evidence>
<reference evidence="1" key="2">
    <citation type="submission" date="2022-04" db="EMBL/GenBank/DDBJ databases">
        <title>Complete Genome Sequence of Flavobacterium sediminilitoris YSM-43, Isolated from a Tidal Sediment.</title>
        <authorList>
            <person name="Lee P.A."/>
        </authorList>
    </citation>
    <scope>NUCLEOTIDE SEQUENCE</scope>
    <source>
        <strain evidence="1">YSM-43</strain>
    </source>
</reference>
<dbReference type="RefSeq" id="WP_246917802.1">
    <property type="nucleotide sequence ID" value="NZ_CP090145.1"/>
</dbReference>
<evidence type="ECO:0008006" key="3">
    <source>
        <dbReference type="Google" id="ProtNLM"/>
    </source>
</evidence>
<dbReference type="PROSITE" id="PS51257">
    <property type="entry name" value="PROKAR_LIPOPROTEIN"/>
    <property type="match status" value="1"/>
</dbReference>
<dbReference type="EMBL" id="CP090145">
    <property type="protein sequence ID" value="UOX34745.1"/>
    <property type="molecule type" value="Genomic_DNA"/>
</dbReference>
<accession>A0ABY4HQ53</accession>
<name>A0ABY4HQ53_9FLAO</name>
<keyword evidence="2" id="KW-1185">Reference proteome</keyword>
<protein>
    <recommendedName>
        <fullName evidence="3">Lipoprotein</fullName>
    </recommendedName>
</protein>
<gene>
    <name evidence="1" type="ORF">LXD69_04375</name>
</gene>
<dbReference type="Proteomes" id="UP000830454">
    <property type="component" value="Chromosome"/>
</dbReference>
<evidence type="ECO:0000313" key="2">
    <source>
        <dbReference type="Proteomes" id="UP000830454"/>
    </source>
</evidence>
<proteinExistence type="predicted"/>
<organism evidence="1 2">
    <name type="scientific">Flavobacterium sediminilitoris</name>
    <dbReference type="NCBI Taxonomy" id="2024526"/>
    <lineage>
        <taxon>Bacteria</taxon>
        <taxon>Pseudomonadati</taxon>
        <taxon>Bacteroidota</taxon>
        <taxon>Flavobacteriia</taxon>
        <taxon>Flavobacteriales</taxon>
        <taxon>Flavobacteriaceae</taxon>
        <taxon>Flavobacterium</taxon>
    </lineage>
</organism>
<reference evidence="1" key="1">
    <citation type="submission" date="2021-12" db="EMBL/GenBank/DDBJ databases">
        <authorList>
            <person name="Cha I.-T."/>
            <person name="Lee K.-E."/>
            <person name="Park S.-J."/>
        </authorList>
    </citation>
    <scope>NUCLEOTIDE SEQUENCE</scope>
    <source>
        <strain evidence="1">YSM-43</strain>
    </source>
</reference>